<keyword evidence="3" id="KW-1185">Reference proteome</keyword>
<dbReference type="AlphaFoldDB" id="I0YMT5"/>
<gene>
    <name evidence="2" type="ORF">COCSUDRAFT_48831</name>
</gene>
<dbReference type="InterPro" id="IPR036259">
    <property type="entry name" value="MFS_trans_sf"/>
</dbReference>
<reference evidence="2 3" key="1">
    <citation type="journal article" date="2012" name="Genome Biol.">
        <title>The genome of the polar eukaryotic microalga coccomyxa subellipsoidea reveals traits of cold adaptation.</title>
        <authorList>
            <person name="Blanc G."/>
            <person name="Agarkova I."/>
            <person name="Grimwood J."/>
            <person name="Kuo A."/>
            <person name="Brueggeman A."/>
            <person name="Dunigan D."/>
            <person name="Gurnon J."/>
            <person name="Ladunga I."/>
            <person name="Lindquist E."/>
            <person name="Lucas S."/>
            <person name="Pangilinan J."/>
            <person name="Proschold T."/>
            <person name="Salamov A."/>
            <person name="Schmutz J."/>
            <person name="Weeks D."/>
            <person name="Yamada T."/>
            <person name="Claverie J.M."/>
            <person name="Grigoriev I."/>
            <person name="Van Etten J."/>
            <person name="Lomsadze A."/>
            <person name="Borodovsky M."/>
        </authorList>
    </citation>
    <scope>NUCLEOTIDE SEQUENCE [LARGE SCALE GENOMIC DNA]</scope>
    <source>
        <strain evidence="2 3">C-169</strain>
    </source>
</reference>
<dbReference type="OrthoDB" id="541403at2759"/>
<feature type="transmembrane region" description="Helical" evidence="1">
    <location>
        <begin position="130"/>
        <end position="155"/>
    </location>
</feature>
<protein>
    <submittedName>
        <fullName evidence="2">MFS general substrate transporter</fullName>
    </submittedName>
</protein>
<evidence type="ECO:0000256" key="1">
    <source>
        <dbReference type="SAM" id="Phobius"/>
    </source>
</evidence>
<proteinExistence type="predicted"/>
<organism evidence="2 3">
    <name type="scientific">Coccomyxa subellipsoidea (strain C-169)</name>
    <name type="common">Green microalga</name>
    <dbReference type="NCBI Taxonomy" id="574566"/>
    <lineage>
        <taxon>Eukaryota</taxon>
        <taxon>Viridiplantae</taxon>
        <taxon>Chlorophyta</taxon>
        <taxon>core chlorophytes</taxon>
        <taxon>Trebouxiophyceae</taxon>
        <taxon>Trebouxiophyceae incertae sedis</taxon>
        <taxon>Coccomyxaceae</taxon>
        <taxon>Coccomyxa</taxon>
        <taxon>Coccomyxa subellipsoidea</taxon>
    </lineage>
</organism>
<evidence type="ECO:0000313" key="3">
    <source>
        <dbReference type="Proteomes" id="UP000007264"/>
    </source>
</evidence>
<evidence type="ECO:0000313" key="2">
    <source>
        <dbReference type="EMBL" id="EIE19704.1"/>
    </source>
</evidence>
<sequence>MGLMGMYRGFNNPAVESIFADSVQTGKSKLYTWKHVITSLSSAFGPIVSVVLFYILGNQWEVGDCRIVLLIGLNSMLIPLCVMCFFNDDRTLGAMSEAVSPLIDAEQSPVKTVPSNEDLSGHRSCCSSAFLVPALITSSDLIGSLASGMTIKFFGLFFMQKCGLSPVTVSILSSVSPIFVSFGSIAAQSISHWCGKVPVTLVTRACDIALLVTMAFLPTGDSPLKLVLLAVHLLRKACANCTRPLMRSILMEHVPKRHRGKVNALDSVRTFSWSGSSAAGGVLIERYGFQTTFLITACIKTASFIPLLVLLCVLKEGPQGTSWLPLWCRRRPVNALEDDDTEAIEDNTLQAPLLGRAGQQSGALHQTALHREE</sequence>
<keyword evidence="1" id="KW-1133">Transmembrane helix</keyword>
<dbReference type="Pfam" id="PF07690">
    <property type="entry name" value="MFS_1"/>
    <property type="match status" value="1"/>
</dbReference>
<dbReference type="KEGG" id="csl:COCSUDRAFT_48831"/>
<dbReference type="SUPFAM" id="SSF103473">
    <property type="entry name" value="MFS general substrate transporter"/>
    <property type="match status" value="1"/>
</dbReference>
<keyword evidence="1" id="KW-0472">Membrane</keyword>
<keyword evidence="1" id="KW-0812">Transmembrane</keyword>
<dbReference type="EMBL" id="AGSI01000018">
    <property type="protein sequence ID" value="EIE19704.1"/>
    <property type="molecule type" value="Genomic_DNA"/>
</dbReference>
<dbReference type="eggNOG" id="ENOG502QPTK">
    <property type="taxonomic scope" value="Eukaryota"/>
</dbReference>
<dbReference type="PANTHER" id="PTHR23525:SF1">
    <property type="entry name" value="NODULIN-LIKE DOMAIN-CONTAINING PROTEIN"/>
    <property type="match status" value="1"/>
</dbReference>
<accession>I0YMT5</accession>
<feature type="transmembrane region" description="Helical" evidence="1">
    <location>
        <begin position="67"/>
        <end position="86"/>
    </location>
</feature>
<dbReference type="InterPro" id="IPR011701">
    <property type="entry name" value="MFS"/>
</dbReference>
<dbReference type="Gene3D" id="1.20.1250.20">
    <property type="entry name" value="MFS general substrate transporter like domains"/>
    <property type="match status" value="1"/>
</dbReference>
<dbReference type="GO" id="GO:0022857">
    <property type="term" value="F:transmembrane transporter activity"/>
    <property type="evidence" value="ECO:0007669"/>
    <property type="project" value="InterPro"/>
</dbReference>
<feature type="transmembrane region" description="Helical" evidence="1">
    <location>
        <begin position="36"/>
        <end position="55"/>
    </location>
</feature>
<name>I0YMT5_COCSC</name>
<dbReference type="PANTHER" id="PTHR23525">
    <property type="entry name" value="TRANSPORTER, PUTATIVE-RELATED"/>
    <property type="match status" value="1"/>
</dbReference>
<dbReference type="RefSeq" id="XP_005644248.1">
    <property type="nucleotide sequence ID" value="XM_005644191.1"/>
</dbReference>
<dbReference type="GeneID" id="17037676"/>
<comment type="caution">
    <text evidence="2">The sequence shown here is derived from an EMBL/GenBank/DDBJ whole genome shotgun (WGS) entry which is preliminary data.</text>
</comment>
<dbReference type="Proteomes" id="UP000007264">
    <property type="component" value="Unassembled WGS sequence"/>
</dbReference>